<dbReference type="OrthoDB" id="1550456at2"/>
<dbReference type="Proteomes" id="UP000295807">
    <property type="component" value="Unassembled WGS sequence"/>
</dbReference>
<evidence type="ECO:0000313" key="1">
    <source>
        <dbReference type="EMBL" id="TCS88421.1"/>
    </source>
</evidence>
<proteinExistence type="predicted"/>
<gene>
    <name evidence="1" type="ORF">EDD80_103286</name>
</gene>
<sequence>MFTLEQVKKALAKVKTGADFPAYVQELKKLGVTWYETFVSDVHSNYHGENGYTIPSPPIFAPVEIADVPSESRLREAIKKHQAGETGFPTIRQQAANAGVHKWKVDIQALTCTYYDRAGHVILVEEIPIPASLRPPES</sequence>
<dbReference type="AlphaFoldDB" id="A0A4R3KWX0"/>
<comment type="caution">
    <text evidence="1">The sequence shown here is derived from an EMBL/GenBank/DDBJ whole genome shotgun (WGS) entry which is preliminary data.</text>
</comment>
<evidence type="ECO:0000313" key="2">
    <source>
        <dbReference type="Proteomes" id="UP000295807"/>
    </source>
</evidence>
<dbReference type="SUPFAM" id="SSF160419">
    <property type="entry name" value="YdfO-like"/>
    <property type="match status" value="1"/>
</dbReference>
<name>A0A4R3KWX0_9SPHI</name>
<accession>A0A4R3KWX0</accession>
<reference evidence="1 2" key="1">
    <citation type="submission" date="2019-03" db="EMBL/GenBank/DDBJ databases">
        <title>Genomic Encyclopedia of Type Strains, Phase IV (KMG-IV): sequencing the most valuable type-strain genomes for metagenomic binning, comparative biology and taxonomic classification.</title>
        <authorList>
            <person name="Goeker M."/>
        </authorList>
    </citation>
    <scope>NUCLEOTIDE SEQUENCE [LARGE SCALE GENOMIC DNA]</scope>
    <source>
        <strain evidence="1 2">DSM 21100</strain>
    </source>
</reference>
<dbReference type="InterPro" id="IPR009833">
    <property type="entry name" value="DUF1398"/>
</dbReference>
<dbReference type="EMBL" id="SMAD01000003">
    <property type="protein sequence ID" value="TCS88421.1"/>
    <property type="molecule type" value="Genomic_DNA"/>
</dbReference>
<organism evidence="1 2">
    <name type="scientific">Anseongella ginsenosidimutans</name>
    <dbReference type="NCBI Taxonomy" id="496056"/>
    <lineage>
        <taxon>Bacteria</taxon>
        <taxon>Pseudomonadati</taxon>
        <taxon>Bacteroidota</taxon>
        <taxon>Sphingobacteriia</taxon>
        <taxon>Sphingobacteriales</taxon>
        <taxon>Sphingobacteriaceae</taxon>
        <taxon>Anseongella</taxon>
    </lineage>
</organism>
<dbReference type="Pfam" id="PF07166">
    <property type="entry name" value="DUF1398"/>
    <property type="match status" value="1"/>
</dbReference>
<dbReference type="RefSeq" id="WP_132128628.1">
    <property type="nucleotide sequence ID" value="NZ_CP042432.1"/>
</dbReference>
<dbReference type="Gene3D" id="3.30.1810.10">
    <property type="entry name" value="YdfO-like"/>
    <property type="match status" value="1"/>
</dbReference>
<dbReference type="InterPro" id="IPR036696">
    <property type="entry name" value="YdfO-like_sf"/>
</dbReference>
<protein>
    <submittedName>
        <fullName evidence="1">Uncharacterized protein YbcV (DUF1398 family)</fullName>
    </submittedName>
</protein>
<keyword evidence="2" id="KW-1185">Reference proteome</keyword>